<keyword evidence="2" id="KW-1185">Reference proteome</keyword>
<gene>
    <name evidence="1" type="ORF">MARPO_0083s0008</name>
</gene>
<dbReference type="Proteomes" id="UP000244005">
    <property type="component" value="Unassembled WGS sequence"/>
</dbReference>
<reference evidence="2" key="1">
    <citation type="journal article" date="2017" name="Cell">
        <title>Insights into land plant evolution garnered from the Marchantia polymorpha genome.</title>
        <authorList>
            <person name="Bowman J.L."/>
            <person name="Kohchi T."/>
            <person name="Yamato K.T."/>
            <person name="Jenkins J."/>
            <person name="Shu S."/>
            <person name="Ishizaki K."/>
            <person name="Yamaoka S."/>
            <person name="Nishihama R."/>
            <person name="Nakamura Y."/>
            <person name="Berger F."/>
            <person name="Adam C."/>
            <person name="Aki S.S."/>
            <person name="Althoff F."/>
            <person name="Araki T."/>
            <person name="Arteaga-Vazquez M.A."/>
            <person name="Balasubrmanian S."/>
            <person name="Barry K."/>
            <person name="Bauer D."/>
            <person name="Boehm C.R."/>
            <person name="Briginshaw L."/>
            <person name="Caballero-Perez J."/>
            <person name="Catarino B."/>
            <person name="Chen F."/>
            <person name="Chiyoda S."/>
            <person name="Chovatia M."/>
            <person name="Davies K.M."/>
            <person name="Delmans M."/>
            <person name="Demura T."/>
            <person name="Dierschke T."/>
            <person name="Dolan L."/>
            <person name="Dorantes-Acosta A.E."/>
            <person name="Eklund D.M."/>
            <person name="Florent S.N."/>
            <person name="Flores-Sandoval E."/>
            <person name="Fujiyama A."/>
            <person name="Fukuzawa H."/>
            <person name="Galik B."/>
            <person name="Grimanelli D."/>
            <person name="Grimwood J."/>
            <person name="Grossniklaus U."/>
            <person name="Hamada T."/>
            <person name="Haseloff J."/>
            <person name="Hetherington A.J."/>
            <person name="Higo A."/>
            <person name="Hirakawa Y."/>
            <person name="Hundley H.N."/>
            <person name="Ikeda Y."/>
            <person name="Inoue K."/>
            <person name="Inoue S.I."/>
            <person name="Ishida S."/>
            <person name="Jia Q."/>
            <person name="Kakita M."/>
            <person name="Kanazawa T."/>
            <person name="Kawai Y."/>
            <person name="Kawashima T."/>
            <person name="Kennedy M."/>
            <person name="Kinose K."/>
            <person name="Kinoshita T."/>
            <person name="Kohara Y."/>
            <person name="Koide E."/>
            <person name="Komatsu K."/>
            <person name="Kopischke S."/>
            <person name="Kubo M."/>
            <person name="Kyozuka J."/>
            <person name="Lagercrantz U."/>
            <person name="Lin S.S."/>
            <person name="Lindquist E."/>
            <person name="Lipzen A.M."/>
            <person name="Lu C.W."/>
            <person name="De Luna E."/>
            <person name="Martienssen R.A."/>
            <person name="Minamino N."/>
            <person name="Mizutani M."/>
            <person name="Mizutani M."/>
            <person name="Mochizuki N."/>
            <person name="Monte I."/>
            <person name="Mosher R."/>
            <person name="Nagasaki H."/>
            <person name="Nakagami H."/>
            <person name="Naramoto S."/>
            <person name="Nishitani K."/>
            <person name="Ohtani M."/>
            <person name="Okamoto T."/>
            <person name="Okumura M."/>
            <person name="Phillips J."/>
            <person name="Pollak B."/>
            <person name="Reinders A."/>
            <person name="Rovekamp M."/>
            <person name="Sano R."/>
            <person name="Sawa S."/>
            <person name="Schmid M.W."/>
            <person name="Shirakawa M."/>
            <person name="Solano R."/>
            <person name="Spunde A."/>
            <person name="Suetsugu N."/>
            <person name="Sugano S."/>
            <person name="Sugiyama A."/>
            <person name="Sun R."/>
            <person name="Suzuki Y."/>
            <person name="Takenaka M."/>
            <person name="Takezawa D."/>
            <person name="Tomogane H."/>
            <person name="Tsuzuki M."/>
            <person name="Ueda T."/>
            <person name="Umeda M."/>
            <person name="Ward J.M."/>
            <person name="Watanabe Y."/>
            <person name="Yazaki K."/>
            <person name="Yokoyama R."/>
            <person name="Yoshitake Y."/>
            <person name="Yotsui I."/>
            <person name="Zachgo S."/>
            <person name="Schmutz J."/>
        </authorList>
    </citation>
    <scope>NUCLEOTIDE SEQUENCE [LARGE SCALE GENOMIC DNA]</scope>
    <source>
        <strain evidence="2">Tak-1</strain>
    </source>
</reference>
<sequence length="68" mass="7278">MPSQGLVSESPPLPLFDLQALLHVVGMSPSSEPLALCGYQTTSPVLNHCCLDLTWICFSCALILPSPH</sequence>
<name>A0A2R6WJN5_MARPO</name>
<organism evidence="1 2">
    <name type="scientific">Marchantia polymorpha</name>
    <name type="common">Common liverwort</name>
    <name type="synonym">Marchantia aquatica</name>
    <dbReference type="NCBI Taxonomy" id="3197"/>
    <lineage>
        <taxon>Eukaryota</taxon>
        <taxon>Viridiplantae</taxon>
        <taxon>Streptophyta</taxon>
        <taxon>Embryophyta</taxon>
        <taxon>Marchantiophyta</taxon>
        <taxon>Marchantiopsida</taxon>
        <taxon>Marchantiidae</taxon>
        <taxon>Marchantiales</taxon>
        <taxon>Marchantiaceae</taxon>
        <taxon>Marchantia</taxon>
    </lineage>
</organism>
<protein>
    <submittedName>
        <fullName evidence="1">Uncharacterized protein</fullName>
    </submittedName>
</protein>
<accession>A0A2R6WJN5</accession>
<dbReference type="AlphaFoldDB" id="A0A2R6WJN5"/>
<evidence type="ECO:0000313" key="2">
    <source>
        <dbReference type="Proteomes" id="UP000244005"/>
    </source>
</evidence>
<proteinExistence type="predicted"/>
<evidence type="ECO:0000313" key="1">
    <source>
        <dbReference type="EMBL" id="PTQ34039.1"/>
    </source>
</evidence>
<dbReference type="EMBL" id="KZ772755">
    <property type="protein sequence ID" value="PTQ34039.1"/>
    <property type="molecule type" value="Genomic_DNA"/>
</dbReference>